<dbReference type="Proteomes" id="UP000315252">
    <property type="component" value="Unassembled WGS sequence"/>
</dbReference>
<feature type="domain" description="Putative metallopeptidase" evidence="1">
    <location>
        <begin position="231"/>
        <end position="375"/>
    </location>
</feature>
<dbReference type="PANTHER" id="PTHR38730:SF1">
    <property type="entry name" value="SLL7028 PROTEIN"/>
    <property type="match status" value="1"/>
</dbReference>
<proteinExistence type="predicted"/>
<gene>
    <name evidence="2" type="ORF">FKG95_16225</name>
</gene>
<accession>A0A545TPR1</accession>
<protein>
    <recommendedName>
        <fullName evidence="1">Putative metallopeptidase domain-containing protein</fullName>
    </recommendedName>
</protein>
<evidence type="ECO:0000259" key="1">
    <source>
        <dbReference type="Pfam" id="PF13203"/>
    </source>
</evidence>
<organism evidence="2 3">
    <name type="scientific">Denitrobaculum tricleocarpae</name>
    <dbReference type="NCBI Taxonomy" id="2591009"/>
    <lineage>
        <taxon>Bacteria</taxon>
        <taxon>Pseudomonadati</taxon>
        <taxon>Pseudomonadota</taxon>
        <taxon>Alphaproteobacteria</taxon>
        <taxon>Rhodospirillales</taxon>
        <taxon>Rhodospirillaceae</taxon>
        <taxon>Denitrobaculum</taxon>
    </lineage>
</organism>
<dbReference type="Pfam" id="PF13203">
    <property type="entry name" value="DUF2201_N"/>
    <property type="match status" value="1"/>
</dbReference>
<dbReference type="EMBL" id="VHSH01000005">
    <property type="protein sequence ID" value="TQV79206.1"/>
    <property type="molecule type" value="Genomic_DNA"/>
</dbReference>
<dbReference type="InterPro" id="IPR025154">
    <property type="entry name" value="Put_metallopeptidase_dom"/>
</dbReference>
<evidence type="ECO:0000313" key="2">
    <source>
        <dbReference type="EMBL" id="TQV79206.1"/>
    </source>
</evidence>
<evidence type="ECO:0000313" key="3">
    <source>
        <dbReference type="Proteomes" id="UP000315252"/>
    </source>
</evidence>
<dbReference type="OrthoDB" id="9761650at2"/>
<reference evidence="2 3" key="1">
    <citation type="submission" date="2019-06" db="EMBL/GenBank/DDBJ databases">
        <title>Whole genome sequence for Rhodospirillaceae sp. R148.</title>
        <authorList>
            <person name="Wang G."/>
        </authorList>
    </citation>
    <scope>NUCLEOTIDE SEQUENCE [LARGE SCALE GENOMIC DNA]</scope>
    <source>
        <strain evidence="2 3">R148</strain>
    </source>
</reference>
<dbReference type="RefSeq" id="WP_142897430.1">
    <property type="nucleotide sequence ID" value="NZ_ML660056.1"/>
</dbReference>
<dbReference type="AlphaFoldDB" id="A0A545TPR1"/>
<name>A0A545TPR1_9PROT</name>
<keyword evidence="3" id="KW-1185">Reference proteome</keyword>
<sequence length="439" mass="48038">MELSGTLGKNQNAIRDGYALAARHPLISPLPEVAISSRGLAFHLHAKSWFSICAEVSSPEHRAAHRRGEREPTVTVWPNLRRRASAGEWAYVFARLRLHIALNHLDPSQTDLSWHMAAWCRAEQLLTHAGVGQRPKEITRVPVDLPCGSESELAAHLNEQPLRPEIAGLSLGVAGQRFWHFASKFEISGGLRAQRASALAQGIRTAVAQAVRASAGLSNASESSCPSVTAVTRARDWIVAEYPLLAALAASFTLIEDELICTEMSIPVAAVCDEAREVYVNPRAGLSEAEARFVLAHEFLHVGLRHSIRQQDRDPWLWNVACDFIINAWLLEMKLGEPPAGIGFLHDSELKDCSAEEIYERITSNLGLLQKLADARAIGTMNGDGCDILKAPRTGEGSSGGGLDLDGFYRRSLQEGMSRHQDLGQDPLPFTFVKDAQSL</sequence>
<dbReference type="PANTHER" id="PTHR38730">
    <property type="entry name" value="SLL7028 PROTEIN"/>
    <property type="match status" value="1"/>
</dbReference>
<comment type="caution">
    <text evidence="2">The sequence shown here is derived from an EMBL/GenBank/DDBJ whole genome shotgun (WGS) entry which is preliminary data.</text>
</comment>